<feature type="region of interest" description="Disordered" evidence="2">
    <location>
        <begin position="1"/>
        <end position="42"/>
    </location>
</feature>
<organism evidence="4">
    <name type="scientific">Thermoanaerobaculum aquaticum</name>
    <dbReference type="NCBI Taxonomy" id="1312852"/>
    <lineage>
        <taxon>Bacteria</taxon>
        <taxon>Pseudomonadati</taxon>
        <taxon>Acidobacteriota</taxon>
        <taxon>Thermoanaerobaculia</taxon>
        <taxon>Thermoanaerobaculales</taxon>
        <taxon>Thermoanaerobaculaceae</taxon>
        <taxon>Thermoanaerobaculum</taxon>
    </lineage>
</organism>
<dbReference type="SUPFAM" id="SSF56317">
    <property type="entry name" value="Carbon-nitrogen hydrolase"/>
    <property type="match status" value="1"/>
</dbReference>
<dbReference type="GO" id="GO:0033388">
    <property type="term" value="P:putrescine biosynthetic process from arginine"/>
    <property type="evidence" value="ECO:0007669"/>
    <property type="project" value="TreeGrafter"/>
</dbReference>
<proteinExistence type="predicted"/>
<comment type="caution">
    <text evidence="4">The sequence shown here is derived from an EMBL/GenBank/DDBJ whole genome shotgun (WGS) entry which is preliminary data.</text>
</comment>
<reference evidence="4" key="1">
    <citation type="journal article" date="2020" name="mSystems">
        <title>Genome- and Community-Level Interaction Insights into Carbon Utilization and Element Cycling Functions of Hydrothermarchaeota in Hydrothermal Sediment.</title>
        <authorList>
            <person name="Zhou Z."/>
            <person name="Liu Y."/>
            <person name="Xu W."/>
            <person name="Pan J."/>
            <person name="Luo Z.H."/>
            <person name="Li M."/>
        </authorList>
    </citation>
    <scope>NUCLEOTIDE SEQUENCE [LARGE SCALE GENOMIC DNA]</scope>
    <source>
        <strain evidence="4">SpSt-299</strain>
    </source>
</reference>
<evidence type="ECO:0000313" key="4">
    <source>
        <dbReference type="EMBL" id="HET46870.1"/>
    </source>
</evidence>
<name>A0A7C2SGD5_9BACT</name>
<dbReference type="Gene3D" id="3.60.110.10">
    <property type="entry name" value="Carbon-nitrogen hydrolase"/>
    <property type="match status" value="1"/>
</dbReference>
<dbReference type="InterPro" id="IPR003010">
    <property type="entry name" value="C-N_Hydrolase"/>
</dbReference>
<dbReference type="InterPro" id="IPR036526">
    <property type="entry name" value="C-N_Hydrolase_sf"/>
</dbReference>
<dbReference type="PROSITE" id="PS50263">
    <property type="entry name" value="CN_HYDROLASE"/>
    <property type="match status" value="1"/>
</dbReference>
<dbReference type="PANTHER" id="PTHR43674">
    <property type="entry name" value="NITRILASE C965.09-RELATED"/>
    <property type="match status" value="1"/>
</dbReference>
<gene>
    <name evidence="4" type="ORF">ENQ31_01725</name>
</gene>
<evidence type="ECO:0000256" key="1">
    <source>
        <dbReference type="ARBA" id="ARBA00022801"/>
    </source>
</evidence>
<protein>
    <recommendedName>
        <fullName evidence="3">CN hydrolase domain-containing protein</fullName>
    </recommendedName>
</protein>
<dbReference type="InterPro" id="IPR050345">
    <property type="entry name" value="Aliph_Amidase/BUP"/>
</dbReference>
<evidence type="ECO:0000259" key="3">
    <source>
        <dbReference type="PROSITE" id="PS50263"/>
    </source>
</evidence>
<feature type="compositionally biased region" description="Basic residues" evidence="2">
    <location>
        <begin position="1"/>
        <end position="14"/>
    </location>
</feature>
<dbReference type="GO" id="GO:0050126">
    <property type="term" value="F:N-carbamoylputrescine amidase activity"/>
    <property type="evidence" value="ECO:0007669"/>
    <property type="project" value="TreeGrafter"/>
</dbReference>
<dbReference type="Pfam" id="PF00795">
    <property type="entry name" value="CN_hydrolase"/>
    <property type="match status" value="1"/>
</dbReference>
<evidence type="ECO:0000256" key="2">
    <source>
        <dbReference type="SAM" id="MobiDB-lite"/>
    </source>
</evidence>
<accession>A0A7C2SGD5</accession>
<feature type="domain" description="CN hydrolase" evidence="3">
    <location>
        <begin position="61"/>
        <end position="307"/>
    </location>
</feature>
<feature type="compositionally biased region" description="Pro residues" evidence="2">
    <location>
        <begin position="17"/>
        <end position="26"/>
    </location>
</feature>
<dbReference type="PANTHER" id="PTHR43674:SF2">
    <property type="entry name" value="BETA-UREIDOPROPIONASE"/>
    <property type="match status" value="1"/>
</dbReference>
<sequence>MPAPRRRPGSARRSPKPEPAPPPPRWKNPKATTPRPAPNRPCPHATLLPVTALSDSQRERLTVALAQIATCPGQLTHNLQAHLWALEEARKAKAELVIFPELSLSGYLLGHGVLELAMDLEDSRLGRLREASRDTAILVGLPLREASGGIANAAVLFDGGQVVGVHRKLYLPTYGMFDEGRYFVPGRSVAPLPWHRAHIGVLICEDAWHPTTASILVQRGAELLVMVAGGPSEIGGDDVPQGLKRWHWIVGATAITTVTPTFFANRCGWEEGILFSGGSWAVDGRGRTLGGPAPACDPAVIVAEVDLAAARRHRTLSPIPQAERWELWQAEVERNRDELTRS</sequence>
<dbReference type="AlphaFoldDB" id="A0A7C2SGD5"/>
<dbReference type="EMBL" id="DSMR01000121">
    <property type="protein sequence ID" value="HET46870.1"/>
    <property type="molecule type" value="Genomic_DNA"/>
</dbReference>
<keyword evidence="1" id="KW-0378">Hydrolase</keyword>